<comment type="caution">
    <text evidence="1">The sequence shown here is derived from an EMBL/GenBank/DDBJ whole genome shotgun (WGS) entry which is preliminary data.</text>
</comment>
<dbReference type="EMBL" id="JBJQND010000018">
    <property type="protein sequence ID" value="KAL3837200.1"/>
    <property type="molecule type" value="Genomic_DNA"/>
</dbReference>
<accession>A0ABD3TJN1</accession>
<reference evidence="1 2" key="1">
    <citation type="submission" date="2024-11" db="EMBL/GenBank/DDBJ databases">
        <title>Chromosome-level genome assembly of the freshwater bivalve Anodonta woodiana.</title>
        <authorList>
            <person name="Chen X."/>
        </authorList>
    </citation>
    <scope>NUCLEOTIDE SEQUENCE [LARGE SCALE GENOMIC DNA]</scope>
    <source>
        <strain evidence="1">MN2024</strain>
        <tissue evidence="1">Gills</tissue>
    </source>
</reference>
<name>A0ABD3TJN1_SINWO</name>
<evidence type="ECO:0000313" key="2">
    <source>
        <dbReference type="Proteomes" id="UP001634394"/>
    </source>
</evidence>
<evidence type="ECO:0000313" key="1">
    <source>
        <dbReference type="EMBL" id="KAL3837200.1"/>
    </source>
</evidence>
<protein>
    <submittedName>
        <fullName evidence="1">Uncharacterized protein</fullName>
    </submittedName>
</protein>
<gene>
    <name evidence="1" type="ORF">ACJMK2_022571</name>
</gene>
<organism evidence="1 2">
    <name type="scientific">Sinanodonta woodiana</name>
    <name type="common">Chinese pond mussel</name>
    <name type="synonym">Anodonta woodiana</name>
    <dbReference type="NCBI Taxonomy" id="1069815"/>
    <lineage>
        <taxon>Eukaryota</taxon>
        <taxon>Metazoa</taxon>
        <taxon>Spiralia</taxon>
        <taxon>Lophotrochozoa</taxon>
        <taxon>Mollusca</taxon>
        <taxon>Bivalvia</taxon>
        <taxon>Autobranchia</taxon>
        <taxon>Heteroconchia</taxon>
        <taxon>Palaeoheterodonta</taxon>
        <taxon>Unionida</taxon>
        <taxon>Unionoidea</taxon>
        <taxon>Unionidae</taxon>
        <taxon>Unioninae</taxon>
        <taxon>Sinanodonta</taxon>
    </lineage>
</organism>
<dbReference type="Proteomes" id="UP001634394">
    <property type="component" value="Unassembled WGS sequence"/>
</dbReference>
<keyword evidence="2" id="KW-1185">Reference proteome</keyword>
<sequence length="58" mass="7031">MNIFDIPRMDVQISMGLTIRYFKSMFKSMERKVLQTENRMKMLEEKLHTYDGTKHFGK</sequence>
<proteinExistence type="predicted"/>
<dbReference type="AlphaFoldDB" id="A0ABD3TJN1"/>